<dbReference type="GO" id="GO:0006412">
    <property type="term" value="P:translation"/>
    <property type="evidence" value="ECO:0007669"/>
    <property type="project" value="UniProtKB-UniRule"/>
</dbReference>
<comment type="caution">
    <text evidence="7">The sequence shown here is derived from an EMBL/GenBank/DDBJ whole genome shotgun (WGS) entry which is preliminary data.</text>
</comment>
<dbReference type="Gene3D" id="3.40.1370.10">
    <property type="match status" value="1"/>
</dbReference>
<keyword evidence="3 5" id="KW-0687">Ribonucleoprotein</keyword>
<dbReference type="InterPro" id="IPR002136">
    <property type="entry name" value="Ribosomal_uL4"/>
</dbReference>
<evidence type="ECO:0000256" key="1">
    <source>
        <dbReference type="ARBA" id="ARBA00010528"/>
    </source>
</evidence>
<keyword evidence="2 5" id="KW-0689">Ribosomal protein</keyword>
<dbReference type="GO" id="GO:1990904">
    <property type="term" value="C:ribonucleoprotein complex"/>
    <property type="evidence" value="ECO:0007669"/>
    <property type="project" value="UniProtKB-KW"/>
</dbReference>
<gene>
    <name evidence="5" type="primary">rplD</name>
    <name evidence="7" type="ORF">UT15_C0002G0049</name>
</gene>
<dbReference type="InterPro" id="IPR023574">
    <property type="entry name" value="Ribosomal_uL4_dom_sf"/>
</dbReference>
<dbReference type="SUPFAM" id="SSF52166">
    <property type="entry name" value="Ribosomal protein L4"/>
    <property type="match status" value="1"/>
</dbReference>
<evidence type="ECO:0000256" key="4">
    <source>
        <dbReference type="ARBA" id="ARBA00035244"/>
    </source>
</evidence>
<evidence type="ECO:0000313" key="8">
    <source>
        <dbReference type="Proteomes" id="UP000033862"/>
    </source>
</evidence>
<dbReference type="NCBIfam" id="TIGR03953">
    <property type="entry name" value="rplD_bact"/>
    <property type="match status" value="1"/>
</dbReference>
<dbReference type="GO" id="GO:0003735">
    <property type="term" value="F:structural constituent of ribosome"/>
    <property type="evidence" value="ECO:0007669"/>
    <property type="project" value="InterPro"/>
</dbReference>
<dbReference type="EMBL" id="LBVS01000002">
    <property type="protein sequence ID" value="KKQ90976.1"/>
    <property type="molecule type" value="Genomic_DNA"/>
</dbReference>
<evidence type="ECO:0000256" key="2">
    <source>
        <dbReference type="ARBA" id="ARBA00022980"/>
    </source>
</evidence>
<organism evidence="7 8">
    <name type="scientific">Berkelbacteria bacterium GW2011_GWA1_39_10</name>
    <dbReference type="NCBI Taxonomy" id="1618332"/>
    <lineage>
        <taxon>Bacteria</taxon>
        <taxon>Candidatus Berkelbacteria</taxon>
    </lineage>
</organism>
<dbReference type="GO" id="GO:0019843">
    <property type="term" value="F:rRNA binding"/>
    <property type="evidence" value="ECO:0007669"/>
    <property type="project" value="UniProtKB-UniRule"/>
</dbReference>
<dbReference type="PANTHER" id="PTHR10746:SF6">
    <property type="entry name" value="LARGE RIBOSOMAL SUBUNIT PROTEIN UL4M"/>
    <property type="match status" value="1"/>
</dbReference>
<keyword evidence="5" id="KW-0699">rRNA-binding</keyword>
<comment type="subunit">
    <text evidence="5">Part of the 50S ribosomal subunit.</text>
</comment>
<comment type="function">
    <text evidence="5">Forms part of the polypeptide exit tunnel.</text>
</comment>
<dbReference type="GO" id="GO:0005840">
    <property type="term" value="C:ribosome"/>
    <property type="evidence" value="ECO:0007669"/>
    <property type="project" value="UniProtKB-KW"/>
</dbReference>
<evidence type="ECO:0000256" key="6">
    <source>
        <dbReference type="SAM" id="MobiDB-lite"/>
    </source>
</evidence>
<dbReference type="InterPro" id="IPR013005">
    <property type="entry name" value="Ribosomal_uL4-like"/>
</dbReference>
<evidence type="ECO:0000313" key="7">
    <source>
        <dbReference type="EMBL" id="KKQ90976.1"/>
    </source>
</evidence>
<dbReference type="Proteomes" id="UP000033862">
    <property type="component" value="Unassembled WGS sequence"/>
</dbReference>
<evidence type="ECO:0000256" key="3">
    <source>
        <dbReference type="ARBA" id="ARBA00023274"/>
    </source>
</evidence>
<reference evidence="7 8" key="1">
    <citation type="journal article" date="2015" name="Nature">
        <title>rRNA introns, odd ribosomes, and small enigmatic genomes across a large radiation of phyla.</title>
        <authorList>
            <person name="Brown C.T."/>
            <person name="Hug L.A."/>
            <person name="Thomas B.C."/>
            <person name="Sharon I."/>
            <person name="Castelle C.J."/>
            <person name="Singh A."/>
            <person name="Wilkins M.J."/>
            <person name="Williams K.H."/>
            <person name="Banfield J.F."/>
        </authorList>
    </citation>
    <scope>NUCLEOTIDE SEQUENCE [LARGE SCALE GENOMIC DNA]</scope>
</reference>
<feature type="region of interest" description="Disordered" evidence="6">
    <location>
        <begin position="43"/>
        <end position="75"/>
    </location>
</feature>
<proteinExistence type="inferred from homology"/>
<name>A0A0G0PNS6_9BACT</name>
<dbReference type="Pfam" id="PF00573">
    <property type="entry name" value="Ribosomal_L4"/>
    <property type="match status" value="1"/>
</dbReference>
<accession>A0A0G0PNS6</accession>
<protein>
    <recommendedName>
        <fullName evidence="4 5">Large ribosomal subunit protein uL4</fullName>
    </recommendedName>
</protein>
<dbReference type="PATRIC" id="fig|1618332.3.peg.98"/>
<evidence type="ECO:0000256" key="5">
    <source>
        <dbReference type="HAMAP-Rule" id="MF_01328"/>
    </source>
</evidence>
<comment type="function">
    <text evidence="5">One of the primary rRNA binding proteins, this protein initially binds near the 5'-end of the 23S rRNA. It is important during the early stages of 50S assembly. It makes multiple contacts with different domains of the 23S rRNA in the assembled 50S subunit and ribosome.</text>
</comment>
<dbReference type="AlphaFoldDB" id="A0A0G0PNS6"/>
<keyword evidence="5" id="KW-0694">RNA-binding</keyword>
<dbReference type="HAMAP" id="MF_01328_B">
    <property type="entry name" value="Ribosomal_uL4_B"/>
    <property type="match status" value="1"/>
</dbReference>
<dbReference type="PANTHER" id="PTHR10746">
    <property type="entry name" value="50S RIBOSOMAL PROTEIN L4"/>
    <property type="match status" value="1"/>
</dbReference>
<dbReference type="STRING" id="1618332.UT15_C0002G0049"/>
<sequence length="215" mass="24014">MKLKIYSAAGKDNSNLDVSSDIFSVKDNPNLLAQVLRIYESNHRRSTAHTKNRGDVSGGGRKPFRQKGTGNARAGSIRSPLWRGGGVTFGLRKSQNYHLRISRKMSNLSLKIALSQKIAEKKLIVVPKIEMPKISTAQIQKFIEKLPIEEGTILILIDKINVNVMLSCENIPYLKVIQPSGLNTKDLLQFDYLLTDVKGIEAIEKLFKVKNANIN</sequence>
<comment type="similarity">
    <text evidence="1 5">Belongs to the universal ribosomal protein uL4 family.</text>
</comment>